<evidence type="ECO:0000256" key="5">
    <source>
        <dbReference type="ARBA" id="ARBA00022475"/>
    </source>
</evidence>
<evidence type="ECO:0000313" key="12">
    <source>
        <dbReference type="EMBL" id="ATA20228.1"/>
    </source>
</evidence>
<proteinExistence type="inferred from homology"/>
<keyword evidence="8 11" id="KW-0406">Ion transport</keyword>
<dbReference type="InterPro" id="IPR019823">
    <property type="entry name" value="Mechanosensitive_channel_CS"/>
</dbReference>
<dbReference type="InterPro" id="IPR037673">
    <property type="entry name" value="MSC/AndL"/>
</dbReference>
<keyword evidence="9 11" id="KW-0472">Membrane</keyword>
<dbReference type="PANTHER" id="PTHR30266:SF2">
    <property type="entry name" value="LARGE-CONDUCTANCE MECHANOSENSITIVE CHANNEL"/>
    <property type="match status" value="1"/>
</dbReference>
<evidence type="ECO:0000256" key="6">
    <source>
        <dbReference type="ARBA" id="ARBA00022692"/>
    </source>
</evidence>
<reference evidence="12 13" key="1">
    <citation type="submission" date="2016-01" db="EMBL/GenBank/DDBJ databases">
        <authorList>
            <person name="Oliw E.H."/>
        </authorList>
    </citation>
    <scope>NUCLEOTIDE SEQUENCE [LARGE SCALE GENOMIC DNA]</scope>
    <source>
        <strain evidence="12 13">FRB97</strain>
    </source>
</reference>
<feature type="transmembrane region" description="Helical" evidence="11">
    <location>
        <begin position="77"/>
        <end position="96"/>
    </location>
</feature>
<evidence type="ECO:0000256" key="10">
    <source>
        <dbReference type="ARBA" id="ARBA00023303"/>
    </source>
</evidence>
<evidence type="ECO:0000256" key="4">
    <source>
        <dbReference type="ARBA" id="ARBA00022448"/>
    </source>
</evidence>
<evidence type="ECO:0000256" key="1">
    <source>
        <dbReference type="ARBA" id="ARBA00004651"/>
    </source>
</evidence>
<keyword evidence="6 11" id="KW-0812">Transmembrane</keyword>
<dbReference type="KEGG" id="gqu:AWC35_13275"/>
<dbReference type="NCBIfam" id="NF001843">
    <property type="entry name" value="PRK00567.1-4"/>
    <property type="match status" value="1"/>
</dbReference>
<feature type="transmembrane region" description="Helical" evidence="11">
    <location>
        <begin position="16"/>
        <end position="38"/>
    </location>
</feature>
<keyword evidence="7 11" id="KW-1133">Transmembrane helix</keyword>
<dbReference type="GO" id="GO:0008381">
    <property type="term" value="F:mechanosensitive monoatomic ion channel activity"/>
    <property type="evidence" value="ECO:0007669"/>
    <property type="project" value="UniProtKB-UniRule"/>
</dbReference>
<keyword evidence="4 11" id="KW-0813">Transport</keyword>
<dbReference type="PRINTS" id="PR01264">
    <property type="entry name" value="MECHCHANNEL"/>
</dbReference>
<evidence type="ECO:0000256" key="2">
    <source>
        <dbReference type="ARBA" id="ARBA00007254"/>
    </source>
</evidence>
<sequence>MSMLKEFREFAMRGNVVDLAVGVIIGAAFGKIVSSLVADIIMPPLGLLIGGVDFKQFHLVLREAQGSVPAVVMNYGVFIQTIFDFVIVAFAIFMAIKLMNKLRRKQEDEPAPAAPPKPSAEEKLLTEIRDLLSQQQSK</sequence>
<dbReference type="InterPro" id="IPR036019">
    <property type="entry name" value="MscL_channel"/>
</dbReference>
<accession>A0A250B1W3</accession>
<dbReference type="PROSITE" id="PS01327">
    <property type="entry name" value="MSCL"/>
    <property type="match status" value="1"/>
</dbReference>
<dbReference type="NCBIfam" id="TIGR00220">
    <property type="entry name" value="mscL"/>
    <property type="match status" value="1"/>
</dbReference>
<keyword evidence="13" id="KW-1185">Reference proteome</keyword>
<comment type="function">
    <text evidence="11">Channel that opens in response to stretch forces in the membrane lipid bilayer. May participate in the regulation of osmotic pressure changes within the cell.</text>
</comment>
<dbReference type="InterPro" id="IPR001185">
    <property type="entry name" value="MS_channel"/>
</dbReference>
<comment type="subcellular location">
    <subcellularLocation>
        <location evidence="11">Cell inner membrane</location>
        <topology evidence="11">Multi-pass membrane protein</topology>
    </subcellularLocation>
    <subcellularLocation>
        <location evidence="1">Cell membrane</location>
        <topology evidence="1">Multi-pass membrane protein</topology>
    </subcellularLocation>
</comment>
<dbReference type="OrthoDB" id="9810350at2"/>
<evidence type="ECO:0000256" key="11">
    <source>
        <dbReference type="HAMAP-Rule" id="MF_00115"/>
    </source>
</evidence>
<keyword evidence="10 11" id="KW-0407">Ion channel</keyword>
<dbReference type="Gene3D" id="1.10.1200.120">
    <property type="entry name" value="Large-conductance mechanosensitive channel, MscL, domain 1"/>
    <property type="match status" value="1"/>
</dbReference>
<dbReference type="Proteomes" id="UP000217182">
    <property type="component" value="Chromosome"/>
</dbReference>
<keyword evidence="5 11" id="KW-1003">Cell membrane</keyword>
<evidence type="ECO:0000256" key="9">
    <source>
        <dbReference type="ARBA" id="ARBA00023136"/>
    </source>
</evidence>
<dbReference type="HAMAP" id="MF_00115">
    <property type="entry name" value="MscL"/>
    <property type="match status" value="1"/>
</dbReference>
<dbReference type="PANTHER" id="PTHR30266">
    <property type="entry name" value="MECHANOSENSITIVE CHANNEL MSCL"/>
    <property type="match status" value="1"/>
</dbReference>
<dbReference type="GO" id="GO:0005886">
    <property type="term" value="C:plasma membrane"/>
    <property type="evidence" value="ECO:0007669"/>
    <property type="project" value="UniProtKB-SubCell"/>
</dbReference>
<dbReference type="EMBL" id="CP014136">
    <property type="protein sequence ID" value="ATA20228.1"/>
    <property type="molecule type" value="Genomic_DNA"/>
</dbReference>
<evidence type="ECO:0000256" key="8">
    <source>
        <dbReference type="ARBA" id="ARBA00023065"/>
    </source>
</evidence>
<comment type="subunit">
    <text evidence="3 11">Homopentamer.</text>
</comment>
<dbReference type="NCBIfam" id="NF001841">
    <property type="entry name" value="PRK00567.1-1"/>
    <property type="match status" value="1"/>
</dbReference>
<dbReference type="SUPFAM" id="SSF81330">
    <property type="entry name" value="Gated mechanosensitive channel"/>
    <property type="match status" value="1"/>
</dbReference>
<evidence type="ECO:0000256" key="7">
    <source>
        <dbReference type="ARBA" id="ARBA00022989"/>
    </source>
</evidence>
<dbReference type="RefSeq" id="WP_095846814.1">
    <property type="nucleotide sequence ID" value="NZ_CAMKXY010000149.1"/>
</dbReference>
<dbReference type="FunFam" id="1.10.1200.120:FF:000001">
    <property type="entry name" value="Large-conductance mechanosensitive channel"/>
    <property type="match status" value="1"/>
</dbReference>
<organism evidence="12 13">
    <name type="scientific">Gibbsiella quercinecans</name>
    <dbReference type="NCBI Taxonomy" id="929813"/>
    <lineage>
        <taxon>Bacteria</taxon>
        <taxon>Pseudomonadati</taxon>
        <taxon>Pseudomonadota</taxon>
        <taxon>Gammaproteobacteria</taxon>
        <taxon>Enterobacterales</taxon>
        <taxon>Yersiniaceae</taxon>
        <taxon>Gibbsiella</taxon>
    </lineage>
</organism>
<keyword evidence="11" id="KW-0997">Cell inner membrane</keyword>
<evidence type="ECO:0000256" key="3">
    <source>
        <dbReference type="ARBA" id="ARBA00011255"/>
    </source>
</evidence>
<protein>
    <recommendedName>
        <fullName evidence="11">Large-conductance mechanosensitive channel</fullName>
    </recommendedName>
</protein>
<dbReference type="AlphaFoldDB" id="A0A250B1W3"/>
<gene>
    <name evidence="11 12" type="primary">mscL</name>
    <name evidence="12" type="ORF">AWC35_13275</name>
</gene>
<comment type="similarity">
    <text evidence="2 11">Belongs to the MscL family.</text>
</comment>
<dbReference type="Pfam" id="PF01741">
    <property type="entry name" value="MscL"/>
    <property type="match status" value="1"/>
</dbReference>
<evidence type="ECO:0000313" key="13">
    <source>
        <dbReference type="Proteomes" id="UP000217182"/>
    </source>
</evidence>
<name>A0A250B1W3_9GAMM</name>